<dbReference type="AlphaFoldDB" id="A0A0A8YVM9"/>
<evidence type="ECO:0000313" key="2">
    <source>
        <dbReference type="EMBL" id="JAD28555.1"/>
    </source>
</evidence>
<proteinExistence type="predicted"/>
<feature type="transmembrane region" description="Helical" evidence="1">
    <location>
        <begin position="6"/>
        <end position="24"/>
    </location>
</feature>
<keyword evidence="1" id="KW-0472">Membrane</keyword>
<dbReference type="EMBL" id="GBRH01269340">
    <property type="protein sequence ID" value="JAD28555.1"/>
    <property type="molecule type" value="Transcribed_RNA"/>
</dbReference>
<keyword evidence="1" id="KW-0812">Transmembrane</keyword>
<protein>
    <submittedName>
        <fullName evidence="2">Uncharacterized protein</fullName>
    </submittedName>
</protein>
<reference evidence="2" key="1">
    <citation type="submission" date="2014-09" db="EMBL/GenBank/DDBJ databases">
        <authorList>
            <person name="Magalhaes I.L.F."/>
            <person name="Oliveira U."/>
            <person name="Santos F.R."/>
            <person name="Vidigal T.H.D.A."/>
            <person name="Brescovit A.D."/>
            <person name="Santos A.J."/>
        </authorList>
    </citation>
    <scope>NUCLEOTIDE SEQUENCE</scope>
    <source>
        <tissue evidence="2">Shoot tissue taken approximately 20 cm above the soil surface</tissue>
    </source>
</reference>
<keyword evidence="1" id="KW-1133">Transmembrane helix</keyword>
<name>A0A0A8YVM9_ARUDO</name>
<evidence type="ECO:0000256" key="1">
    <source>
        <dbReference type="SAM" id="Phobius"/>
    </source>
</evidence>
<reference evidence="2" key="2">
    <citation type="journal article" date="2015" name="Data Brief">
        <title>Shoot transcriptome of the giant reed, Arundo donax.</title>
        <authorList>
            <person name="Barrero R.A."/>
            <person name="Guerrero F.D."/>
            <person name="Moolhuijzen P."/>
            <person name="Goolsby J.A."/>
            <person name="Tidwell J."/>
            <person name="Bellgard S.E."/>
            <person name="Bellgard M.I."/>
        </authorList>
    </citation>
    <scope>NUCLEOTIDE SEQUENCE</scope>
    <source>
        <tissue evidence="2">Shoot tissue taken approximately 20 cm above the soil surface</tissue>
    </source>
</reference>
<accession>A0A0A8YVM9</accession>
<sequence>MAKLDVSIALWLSSNLLAGLYFSIF</sequence>
<organism evidence="2">
    <name type="scientific">Arundo donax</name>
    <name type="common">Giant reed</name>
    <name type="synonym">Donax arundinaceus</name>
    <dbReference type="NCBI Taxonomy" id="35708"/>
    <lineage>
        <taxon>Eukaryota</taxon>
        <taxon>Viridiplantae</taxon>
        <taxon>Streptophyta</taxon>
        <taxon>Embryophyta</taxon>
        <taxon>Tracheophyta</taxon>
        <taxon>Spermatophyta</taxon>
        <taxon>Magnoliopsida</taxon>
        <taxon>Liliopsida</taxon>
        <taxon>Poales</taxon>
        <taxon>Poaceae</taxon>
        <taxon>PACMAD clade</taxon>
        <taxon>Arundinoideae</taxon>
        <taxon>Arundineae</taxon>
        <taxon>Arundo</taxon>
    </lineage>
</organism>